<evidence type="ECO:0000256" key="5">
    <source>
        <dbReference type="ARBA" id="ARBA00023136"/>
    </source>
</evidence>
<dbReference type="PANTHER" id="PTHR11266">
    <property type="entry name" value="PEROXISOMAL MEMBRANE PROTEIN 2, PXMP2 MPV17"/>
    <property type="match status" value="1"/>
</dbReference>
<accession>A0ABP0L8R5</accession>
<protein>
    <submittedName>
        <fullName evidence="7">PXMP2/4 family protein 4</fullName>
    </submittedName>
</protein>
<feature type="transmembrane region" description="Helical" evidence="6">
    <location>
        <begin position="169"/>
        <end position="187"/>
    </location>
</feature>
<dbReference type="Proteomes" id="UP001642464">
    <property type="component" value="Unassembled WGS sequence"/>
</dbReference>
<evidence type="ECO:0000256" key="4">
    <source>
        <dbReference type="ARBA" id="ARBA00022989"/>
    </source>
</evidence>
<dbReference type="EMBL" id="CAXAMM010015113">
    <property type="protein sequence ID" value="CAK9035530.1"/>
    <property type="molecule type" value="Genomic_DNA"/>
</dbReference>
<reference evidence="7 8" key="1">
    <citation type="submission" date="2024-02" db="EMBL/GenBank/DDBJ databases">
        <authorList>
            <person name="Chen Y."/>
            <person name="Shah S."/>
            <person name="Dougan E. K."/>
            <person name="Thang M."/>
            <person name="Chan C."/>
        </authorList>
    </citation>
    <scope>NUCLEOTIDE SEQUENCE [LARGE SCALE GENOMIC DNA]</scope>
</reference>
<evidence type="ECO:0000256" key="6">
    <source>
        <dbReference type="RuleBase" id="RU363053"/>
    </source>
</evidence>
<keyword evidence="3 6" id="KW-0812">Transmembrane</keyword>
<keyword evidence="4 6" id="KW-1133">Transmembrane helix</keyword>
<comment type="similarity">
    <text evidence="2 6">Belongs to the peroxisomal membrane protein PXMP2/4 family.</text>
</comment>
<evidence type="ECO:0000313" key="7">
    <source>
        <dbReference type="EMBL" id="CAK9035530.1"/>
    </source>
</evidence>
<organism evidence="7 8">
    <name type="scientific">Durusdinium trenchii</name>
    <dbReference type="NCBI Taxonomy" id="1381693"/>
    <lineage>
        <taxon>Eukaryota</taxon>
        <taxon>Sar</taxon>
        <taxon>Alveolata</taxon>
        <taxon>Dinophyceae</taxon>
        <taxon>Suessiales</taxon>
        <taxon>Symbiodiniaceae</taxon>
        <taxon>Durusdinium</taxon>
    </lineage>
</organism>
<keyword evidence="8" id="KW-1185">Reference proteome</keyword>
<comment type="caution">
    <text evidence="6">Lacks conserved residue(s) required for the propagation of feature annotation.</text>
</comment>
<dbReference type="Pfam" id="PF04117">
    <property type="entry name" value="Mpv17_PMP22"/>
    <property type="match status" value="1"/>
</dbReference>
<comment type="subcellular location">
    <subcellularLocation>
        <location evidence="1">Membrane</location>
        <topology evidence="1">Multi-pass membrane protein</topology>
    </subcellularLocation>
</comment>
<proteinExistence type="inferred from homology"/>
<sequence length="189" mass="21253">MFKRFVAMQTRRPVATCLVTGASVMSIGDSAVQLCGSGTLDVERNVVVSAYNAGSAPFFYFWWQTLDGMFPGKGWAAVARKTLVNQATMAPFNSALFLTWSTALEPWIKTIRKKGKDDPKMPPWLRSNIWEKVKSKVQSEIPELVVSQCGYWLPANAVNFMFMPQHLRVVFMSTCAVIWGGYISYVVHR</sequence>
<dbReference type="InterPro" id="IPR007248">
    <property type="entry name" value="Mpv17_PMP22"/>
</dbReference>
<name>A0ABP0L8R5_9DINO</name>
<evidence type="ECO:0000256" key="1">
    <source>
        <dbReference type="ARBA" id="ARBA00004141"/>
    </source>
</evidence>
<gene>
    <name evidence="7" type="ORF">SCF082_LOCUS21338</name>
</gene>
<evidence type="ECO:0000256" key="3">
    <source>
        <dbReference type="ARBA" id="ARBA00022692"/>
    </source>
</evidence>
<keyword evidence="5 6" id="KW-0472">Membrane</keyword>
<evidence type="ECO:0000256" key="2">
    <source>
        <dbReference type="ARBA" id="ARBA00006824"/>
    </source>
</evidence>
<evidence type="ECO:0000313" key="8">
    <source>
        <dbReference type="Proteomes" id="UP001642464"/>
    </source>
</evidence>
<comment type="caution">
    <text evidence="7">The sequence shown here is derived from an EMBL/GenBank/DDBJ whole genome shotgun (WGS) entry which is preliminary data.</text>
</comment>